<keyword evidence="2" id="KW-1185">Reference proteome</keyword>
<reference evidence="1 2" key="1">
    <citation type="journal article" date="2015" name="Infect. Genet. Evol.">
        <title>Genomic sequences of six botulinum neurotoxin-producing strains representing three clostridial species illustrate the mobility and diversity of botulinum neurotoxin genes.</title>
        <authorList>
            <person name="Smith T.J."/>
            <person name="Hill K.K."/>
            <person name="Xie G."/>
            <person name="Foley B.T."/>
            <person name="Williamson C.H."/>
            <person name="Foster J.T."/>
            <person name="Johnson S.L."/>
            <person name="Chertkov O."/>
            <person name="Teshima H."/>
            <person name="Gibbons H.S."/>
            <person name="Johnsky L.A."/>
            <person name="Karavis M.A."/>
            <person name="Smith L.A."/>
        </authorList>
    </citation>
    <scope>NUCLEOTIDE SEQUENCE [LARGE SCALE GENOMIC DNA]</scope>
    <source>
        <strain evidence="1">Sullivan</strain>
    </source>
</reference>
<gene>
    <name evidence="1" type="ORF">U729_2581</name>
</gene>
<proteinExistence type="predicted"/>
<sequence length="110" mass="12894">MDNKLLTVRDLAERWQKTELTIRRYVADGILTPCKGVPGTMFAPSYIAKLEGVELERVSPLEKRRLETERDMYKKKYEDMKAIITNVLIEVSKVIKIPKENELDNINVWR</sequence>
<dbReference type="AlphaFoldDB" id="A0A0A7FTL4"/>
<evidence type="ECO:0000313" key="1">
    <source>
        <dbReference type="EMBL" id="AIY82947.1"/>
    </source>
</evidence>
<dbReference type="STRING" id="1561.NPD11_452"/>
<dbReference type="RefSeq" id="WP_039315726.1">
    <property type="nucleotide sequence ID" value="NZ_CP006905.1"/>
</dbReference>
<dbReference type="OrthoDB" id="1935216at2"/>
<evidence type="ECO:0000313" key="2">
    <source>
        <dbReference type="Proteomes" id="UP000030635"/>
    </source>
</evidence>
<protein>
    <submittedName>
        <fullName evidence="1">Uncharacterized protein</fullName>
    </submittedName>
</protein>
<accession>A0A0A7FTL4</accession>
<organism evidence="1 2">
    <name type="scientific">Clostridium baratii str. Sullivan</name>
    <dbReference type="NCBI Taxonomy" id="1415775"/>
    <lineage>
        <taxon>Bacteria</taxon>
        <taxon>Bacillati</taxon>
        <taxon>Bacillota</taxon>
        <taxon>Clostridia</taxon>
        <taxon>Eubacteriales</taxon>
        <taxon>Clostridiaceae</taxon>
        <taxon>Clostridium</taxon>
    </lineage>
</organism>
<name>A0A0A7FTL4_9CLOT</name>
<dbReference type="KEGG" id="cbv:U729_2581"/>
<dbReference type="HOGENOM" id="CLU_181516_0_0_9"/>
<dbReference type="Proteomes" id="UP000030635">
    <property type="component" value="Chromosome"/>
</dbReference>
<dbReference type="eggNOG" id="ENOG5032AU5">
    <property type="taxonomic scope" value="Bacteria"/>
</dbReference>
<dbReference type="EMBL" id="CP006905">
    <property type="protein sequence ID" value="AIY82947.1"/>
    <property type="molecule type" value="Genomic_DNA"/>
</dbReference>